<feature type="domain" description="Helicase C-terminal" evidence="7">
    <location>
        <begin position="382"/>
        <end position="549"/>
    </location>
</feature>
<dbReference type="InterPro" id="IPR014001">
    <property type="entry name" value="Helicase_ATP-bd"/>
</dbReference>
<dbReference type="KEGG" id="bgo:BM43_286"/>
<evidence type="ECO:0000256" key="2">
    <source>
        <dbReference type="ARBA" id="ARBA00022801"/>
    </source>
</evidence>
<dbReference type="InterPro" id="IPR027417">
    <property type="entry name" value="P-loop_NTPase"/>
</dbReference>
<dbReference type="SUPFAM" id="SSF52540">
    <property type="entry name" value="P-loop containing nucleoside triphosphate hydrolases"/>
    <property type="match status" value="1"/>
</dbReference>
<dbReference type="PANTHER" id="PTHR18934">
    <property type="entry name" value="ATP-DEPENDENT RNA HELICASE"/>
    <property type="match status" value="1"/>
</dbReference>
<dbReference type="NCBIfam" id="TIGR01967">
    <property type="entry name" value="DEAH_box_HrpA"/>
    <property type="match status" value="1"/>
</dbReference>
<sequence length="1464" mass="162030">MSNVPKSSAPKHPDAQAGERAQPAASPASPSPQSQPPRRAPQAAPSAPSSSAQDTRPGQAQPERPPRAPRQEREAGAGPRGGRSPREGLPPREPRQGGQGKDDARGREARARAEGGEARPPREQREPREAREPRAARAPVTPNPIPPISFPESLPVSGKREEIARAIAANQVVIVCGETGSGKTTQLPKICLELGRGLGAGGKGLIGHTQPRRLAASSTGRRIAEELGTPFGEVVGYKVRFTDNLAPGASVKLMTDGILLAETQTDPLLRAYDTLIIDEAHERSLNIDFLLGYLKQILPRRPDLKLIVTSATIDAERFARHFGSEEKPAPVFEVSGRLYPVEMRYRPIADDRPAAIRNAEGAASGRDRQKSAREAERDLMDGIVDAVDELCREGPGDVLVFLPGEREIREAAEALRKHHPPHTEILPLFARLSAGDQERVFKASNARRIVLATNVAETSLTVPGIRYVVDTGLARVKRYSYRNKVEQLQVESISQAAANQRAGRCGRVADGICIRLYEEADYLARARFTDPEILRSSLAAVILRMKSLHLSSIESFPFIEPPPGRAIADGYQLLNELGAVDDDNALTPLGRELARLPLDPRVGRMILAARDQQALREVLIIASALSVQDPRDRPIEAQEQADQAHRKFADERSEFLQWLRIWSWFEEAVAHKKSNRQLVDACRANFLSHLRLREWRDVHSQLLTVVREHGWRLNEVEATFEQVHLSLLTGLLGNIGMKADDEPHYLGARGIKFHLWPGSALVKKAGRWVMAAELVETSRLYARCLARIEPEWVEKIGAHLLKTSLSEPHWEKKPAQVSAYERGTLYGLIIYNRRRVAFGRQDPRRARELFIRGALVDGEFDTKLAFFAHNRKLLADIEQLEHKSRRQDVLVDDELIHGFYDQAIPEGIHTGAAFERWYRDEVRKSGQAEDKLRLLYLSRDDLMRHEAAGVTTDLFPKRLTMAGVEMGLSYHFEPGSPRDGVTLQVPLYALNQVDARRAEWLVPGMLKEKVQLLLKSLPQKLRRHCVPLPEFAAGFVERAGGERFGAGALLDVLIGDIRNQTQIAMKSSDFKLETLAAHLFMNFKVIDEHGRQLGMGRNLAQLRGELGAQAQQHFQKIAAAATLAPAGESAEGAELRPAPAAAGSAGRSAPPRTAPATAKGAAGGVGEGGQGGQGAPGGATALYENLTTWNFGKLPELLEIRRRGQTLFGYPALVDRGTHCDVEVFDSPEEAARIHRAGLRRLFALQLKEPIKYLEKNLPGLREMAMQYMTLGSQDELRDQLIDTALDRACLQDPLPVDDAGFHARRDEGRSRLNLLAQEIARLVGQILAEYAGLGKKLAQAKPFAAAHADMTAQLGALVGKRFVIDTPYPQLAHFPRYLKGIAMRIDKLKADAARDARQLAEFAPLNQQYQRALSQRGGAADARLTEFRWLLEELRISLFAQELRTPMPVSVKRLHKVWESLQR</sequence>
<dbReference type="InterPro" id="IPR048333">
    <property type="entry name" value="HA2_WH"/>
</dbReference>
<keyword evidence="2" id="KW-0378">Hydrolase</keyword>
<dbReference type="PANTHER" id="PTHR18934:SF99">
    <property type="entry name" value="ATP-DEPENDENT RNA HELICASE DHX37-RELATED"/>
    <property type="match status" value="1"/>
</dbReference>
<dbReference type="Pfam" id="PF00271">
    <property type="entry name" value="Helicase_C"/>
    <property type="match status" value="1"/>
</dbReference>
<evidence type="ECO:0000256" key="4">
    <source>
        <dbReference type="ARBA" id="ARBA00022840"/>
    </source>
</evidence>
<dbReference type="Pfam" id="PF11898">
    <property type="entry name" value="DUF3418"/>
    <property type="match status" value="1"/>
</dbReference>
<dbReference type="EMBL" id="JPGG01000017">
    <property type="protein sequence ID" value="KGC11634.1"/>
    <property type="molecule type" value="Genomic_DNA"/>
</dbReference>
<name>A0AAW3EUN8_BURGA</name>
<feature type="domain" description="Helicase ATP-binding" evidence="6">
    <location>
        <begin position="164"/>
        <end position="331"/>
    </location>
</feature>
<accession>A0AAW3EUN8</accession>
<dbReference type="InterPro" id="IPR024590">
    <property type="entry name" value="HrpA_C"/>
</dbReference>
<dbReference type="GO" id="GO:0003724">
    <property type="term" value="F:RNA helicase activity"/>
    <property type="evidence" value="ECO:0007669"/>
    <property type="project" value="InterPro"/>
</dbReference>
<dbReference type="InterPro" id="IPR011545">
    <property type="entry name" value="DEAD/DEAH_box_helicase_dom"/>
</dbReference>
<organism evidence="8 9">
    <name type="scientific">Burkholderia gladioli</name>
    <name type="common">Pseudomonas marginata</name>
    <name type="synonym">Phytomonas marginata</name>
    <dbReference type="NCBI Taxonomy" id="28095"/>
    <lineage>
        <taxon>Bacteria</taxon>
        <taxon>Pseudomonadati</taxon>
        <taxon>Pseudomonadota</taxon>
        <taxon>Betaproteobacteria</taxon>
        <taxon>Burkholderiales</taxon>
        <taxon>Burkholderiaceae</taxon>
        <taxon>Burkholderia</taxon>
    </lineage>
</organism>
<feature type="compositionally biased region" description="Pro residues" evidence="5">
    <location>
        <begin position="29"/>
        <end position="39"/>
    </location>
</feature>
<dbReference type="GO" id="GO:0005524">
    <property type="term" value="F:ATP binding"/>
    <property type="evidence" value="ECO:0007669"/>
    <property type="project" value="UniProtKB-KW"/>
</dbReference>
<evidence type="ECO:0000313" key="9">
    <source>
        <dbReference type="Proteomes" id="UP000029590"/>
    </source>
</evidence>
<dbReference type="FunFam" id="1.20.120.1080:FF:000005">
    <property type="entry name" value="ATP-dependent helicase HrpA"/>
    <property type="match status" value="1"/>
</dbReference>
<dbReference type="Pfam" id="PF07717">
    <property type="entry name" value="OB_NTP_bind"/>
    <property type="match status" value="1"/>
</dbReference>
<evidence type="ECO:0000313" key="8">
    <source>
        <dbReference type="EMBL" id="KGC11634.1"/>
    </source>
</evidence>
<proteinExistence type="predicted"/>
<dbReference type="Pfam" id="PF00270">
    <property type="entry name" value="DEAD"/>
    <property type="match status" value="1"/>
</dbReference>
<feature type="compositionally biased region" description="Gly residues" evidence="5">
    <location>
        <begin position="1161"/>
        <end position="1177"/>
    </location>
</feature>
<evidence type="ECO:0000256" key="1">
    <source>
        <dbReference type="ARBA" id="ARBA00022741"/>
    </source>
</evidence>
<keyword evidence="1" id="KW-0547">Nucleotide-binding</keyword>
<dbReference type="Pfam" id="PF21010">
    <property type="entry name" value="HA2_C"/>
    <property type="match status" value="1"/>
</dbReference>
<evidence type="ECO:0000256" key="5">
    <source>
        <dbReference type="SAM" id="MobiDB-lite"/>
    </source>
</evidence>
<protein>
    <submittedName>
        <fullName evidence="8">ATP-dependent helicase HrpA</fullName>
    </submittedName>
</protein>
<evidence type="ECO:0000256" key="3">
    <source>
        <dbReference type="ARBA" id="ARBA00022806"/>
    </source>
</evidence>
<evidence type="ECO:0000259" key="7">
    <source>
        <dbReference type="PROSITE" id="PS51194"/>
    </source>
</evidence>
<dbReference type="Gene3D" id="3.40.50.300">
    <property type="entry name" value="P-loop containing nucleotide triphosphate hydrolases"/>
    <property type="match status" value="2"/>
</dbReference>
<feature type="compositionally biased region" description="Low complexity" evidence="5">
    <location>
        <begin position="40"/>
        <end position="62"/>
    </location>
</feature>
<keyword evidence="3 8" id="KW-0347">Helicase</keyword>
<dbReference type="PROSITE" id="PS51194">
    <property type="entry name" value="HELICASE_CTER"/>
    <property type="match status" value="1"/>
</dbReference>
<dbReference type="InterPro" id="IPR010222">
    <property type="entry name" value="RNA_helicase_HrpA"/>
</dbReference>
<dbReference type="GO" id="GO:0003723">
    <property type="term" value="F:RNA binding"/>
    <property type="evidence" value="ECO:0007669"/>
    <property type="project" value="TreeGrafter"/>
</dbReference>
<dbReference type="InterPro" id="IPR007502">
    <property type="entry name" value="Helicase-assoc_dom"/>
</dbReference>
<comment type="caution">
    <text evidence="8">The sequence shown here is derived from an EMBL/GenBank/DDBJ whole genome shotgun (WGS) entry which is preliminary data.</text>
</comment>
<gene>
    <name evidence="8" type="primary">hrpA</name>
    <name evidence="8" type="ORF">DM48_7035</name>
</gene>
<dbReference type="InterPro" id="IPR011709">
    <property type="entry name" value="DEAD-box_helicase_OB_fold"/>
</dbReference>
<dbReference type="CDD" id="cd18791">
    <property type="entry name" value="SF2_C_RHA"/>
    <property type="match status" value="1"/>
</dbReference>
<keyword evidence="4" id="KW-0067">ATP-binding</keyword>
<evidence type="ECO:0000259" key="6">
    <source>
        <dbReference type="PROSITE" id="PS51192"/>
    </source>
</evidence>
<dbReference type="Proteomes" id="UP000029590">
    <property type="component" value="Unassembled WGS sequence"/>
</dbReference>
<dbReference type="SMART" id="SM00847">
    <property type="entry name" value="HA2"/>
    <property type="match status" value="1"/>
</dbReference>
<dbReference type="SMART" id="SM00490">
    <property type="entry name" value="HELICc"/>
    <property type="match status" value="1"/>
</dbReference>
<feature type="compositionally biased region" description="Low complexity" evidence="5">
    <location>
        <begin position="1130"/>
        <end position="1160"/>
    </location>
</feature>
<feature type="region of interest" description="Disordered" evidence="5">
    <location>
        <begin position="1"/>
        <end position="154"/>
    </location>
</feature>
<dbReference type="InterPro" id="IPR001650">
    <property type="entry name" value="Helicase_C-like"/>
</dbReference>
<dbReference type="InterPro" id="IPR003593">
    <property type="entry name" value="AAA+_ATPase"/>
</dbReference>
<reference evidence="8 9" key="1">
    <citation type="submission" date="2014-04" db="EMBL/GenBank/DDBJ databases">
        <authorList>
            <person name="Bishop-Lilly K.A."/>
            <person name="Broomall S.M."/>
            <person name="Chain P.S."/>
            <person name="Chertkov O."/>
            <person name="Coyne S.R."/>
            <person name="Daligault H.E."/>
            <person name="Davenport K.W."/>
            <person name="Erkkila T."/>
            <person name="Frey K.G."/>
            <person name="Gibbons H.S."/>
            <person name="Gu W."/>
            <person name="Jaissle J."/>
            <person name="Johnson S.L."/>
            <person name="Koroleva G.I."/>
            <person name="Ladner J.T."/>
            <person name="Lo C.-C."/>
            <person name="Minogue T.D."/>
            <person name="Munk C."/>
            <person name="Palacios G.F."/>
            <person name="Redden C.L."/>
            <person name="Rosenzweig C.N."/>
            <person name="Scholz M.B."/>
            <person name="Teshima H."/>
            <person name="Xu Y."/>
        </authorList>
    </citation>
    <scope>NUCLEOTIDE SEQUENCE [LARGE SCALE GENOMIC DNA]</scope>
    <source>
        <strain evidence="9">gladioli</strain>
    </source>
</reference>
<dbReference type="SMART" id="SM00487">
    <property type="entry name" value="DEXDc"/>
    <property type="match status" value="1"/>
</dbReference>
<dbReference type="GO" id="GO:0016787">
    <property type="term" value="F:hydrolase activity"/>
    <property type="evidence" value="ECO:0007669"/>
    <property type="project" value="UniProtKB-KW"/>
</dbReference>
<dbReference type="Gene3D" id="1.20.120.1080">
    <property type="match status" value="1"/>
</dbReference>
<dbReference type="RefSeq" id="WP_036049965.1">
    <property type="nucleotide sequence ID" value="NZ_CADEVY010000006.1"/>
</dbReference>
<feature type="compositionally biased region" description="Basic and acidic residues" evidence="5">
    <location>
        <begin position="84"/>
        <end position="135"/>
    </location>
</feature>
<dbReference type="Pfam" id="PF04408">
    <property type="entry name" value="WHD_HA2"/>
    <property type="match status" value="1"/>
</dbReference>
<dbReference type="SMART" id="SM00382">
    <property type="entry name" value="AAA"/>
    <property type="match status" value="1"/>
</dbReference>
<feature type="compositionally biased region" description="Basic and acidic residues" evidence="5">
    <location>
        <begin position="64"/>
        <end position="75"/>
    </location>
</feature>
<dbReference type="PROSITE" id="PS51192">
    <property type="entry name" value="HELICASE_ATP_BIND_1"/>
    <property type="match status" value="1"/>
</dbReference>
<feature type="region of interest" description="Disordered" evidence="5">
    <location>
        <begin position="1128"/>
        <end position="1179"/>
    </location>
</feature>